<dbReference type="InParanoid" id="A0A6P7G937"/>
<organism evidence="2">
    <name type="scientific">Diabrotica virgifera virgifera</name>
    <name type="common">western corn rootworm</name>
    <dbReference type="NCBI Taxonomy" id="50390"/>
    <lineage>
        <taxon>Eukaryota</taxon>
        <taxon>Metazoa</taxon>
        <taxon>Ecdysozoa</taxon>
        <taxon>Arthropoda</taxon>
        <taxon>Hexapoda</taxon>
        <taxon>Insecta</taxon>
        <taxon>Pterygota</taxon>
        <taxon>Neoptera</taxon>
        <taxon>Endopterygota</taxon>
        <taxon>Coleoptera</taxon>
        <taxon>Polyphaga</taxon>
        <taxon>Cucujiformia</taxon>
        <taxon>Chrysomeloidea</taxon>
        <taxon>Chrysomelidae</taxon>
        <taxon>Galerucinae</taxon>
        <taxon>Diabroticina</taxon>
        <taxon>Diabroticites</taxon>
        <taxon>Diabrotica</taxon>
    </lineage>
</organism>
<name>A0A6P7G937_DIAVI</name>
<protein>
    <submittedName>
        <fullName evidence="2">Uncharacterized protein LOC114337184</fullName>
    </submittedName>
</protein>
<keyword evidence="1" id="KW-0812">Transmembrane</keyword>
<proteinExistence type="predicted"/>
<gene>
    <name evidence="2" type="primary">LOC114337184</name>
</gene>
<sequence>MKSTTAVYLVIAIVTVLNILSVSSEVITITQRPPNNLAKSVKSLAEELSTSKNNDVPAQVQQIQPVNEKSRMTKSLDVGSKDLEPVDSSSRSLWSTTWGISTSVLRTSAMFAVGIAIAGLLVFFYPVLAYNICHLVGGCQNSLDFYINKFIAENLNQRKPLARSRRDVEDFYPILLSLAEAHRKYEYDEKKLVN</sequence>
<evidence type="ECO:0000256" key="1">
    <source>
        <dbReference type="SAM" id="Phobius"/>
    </source>
</evidence>
<keyword evidence="1" id="KW-1133">Transmembrane helix</keyword>
<reference evidence="2" key="1">
    <citation type="submission" date="2025-08" db="UniProtKB">
        <authorList>
            <consortium name="RefSeq"/>
        </authorList>
    </citation>
    <scope>IDENTIFICATION</scope>
    <source>
        <tissue evidence="2">Whole insect</tissue>
    </source>
</reference>
<evidence type="ECO:0000313" key="2">
    <source>
        <dbReference type="RefSeq" id="XP_028143387.1"/>
    </source>
</evidence>
<feature type="transmembrane region" description="Helical" evidence="1">
    <location>
        <begin position="6"/>
        <end position="29"/>
    </location>
</feature>
<keyword evidence="1" id="KW-0472">Membrane</keyword>
<feature type="transmembrane region" description="Helical" evidence="1">
    <location>
        <begin position="109"/>
        <end position="132"/>
    </location>
</feature>
<dbReference type="AlphaFoldDB" id="A0A6P7G937"/>
<accession>A0A6P7G937</accession>
<dbReference type="RefSeq" id="XP_028143387.1">
    <property type="nucleotide sequence ID" value="XM_028287586.1"/>
</dbReference>